<keyword evidence="6" id="KW-0067">ATP-binding</keyword>
<dbReference type="GO" id="GO:0016887">
    <property type="term" value="F:ATP hydrolysis activity"/>
    <property type="evidence" value="ECO:0007669"/>
    <property type="project" value="InterPro"/>
</dbReference>
<keyword evidence="4" id="KW-0547">Nucleotide-binding</keyword>
<evidence type="ECO:0000259" key="10">
    <source>
        <dbReference type="SMART" id="SM00382"/>
    </source>
</evidence>
<dbReference type="SUPFAM" id="SSF52540">
    <property type="entry name" value="P-loop containing nucleoside triphosphate hydrolases"/>
    <property type="match status" value="1"/>
</dbReference>
<dbReference type="CDD" id="cd00009">
    <property type="entry name" value="AAA"/>
    <property type="match status" value="1"/>
</dbReference>
<evidence type="ECO:0000256" key="2">
    <source>
        <dbReference type="ARBA" id="ARBA00009417"/>
    </source>
</evidence>
<dbReference type="Pfam" id="PF07728">
    <property type="entry name" value="AAA_5"/>
    <property type="match status" value="1"/>
</dbReference>
<dbReference type="GO" id="GO:0031412">
    <property type="term" value="P:gas vesicle organization"/>
    <property type="evidence" value="ECO:0007669"/>
    <property type="project" value="InterPro"/>
</dbReference>
<evidence type="ECO:0000256" key="9">
    <source>
        <dbReference type="ARBA" id="ARBA00049360"/>
    </source>
</evidence>
<reference evidence="11 12" key="1">
    <citation type="journal article" date="2011" name="ISME J.">
        <title>Community ecology of hot spring cyanobacterial mats: predominant populations and their functional potential.</title>
        <authorList>
            <person name="Klatt C.G."/>
            <person name="Wood J.M."/>
            <person name="Rusch D.B."/>
            <person name="Bateson M.M."/>
            <person name="Hamamura N."/>
            <person name="Heidelberg J.F."/>
            <person name="Grossman A.R."/>
            <person name="Bhaya D."/>
            <person name="Cohan F.M."/>
            <person name="Kuhl M."/>
            <person name="Bryant D.A."/>
            <person name="Ward D.M."/>
        </authorList>
    </citation>
    <scope>NUCLEOTIDE SEQUENCE [LARGE SCALE GENOMIC DNA]</scope>
    <source>
        <strain evidence="11">OS</strain>
    </source>
</reference>
<dbReference type="InterPro" id="IPR050764">
    <property type="entry name" value="CbbQ/NirQ/NorQ/GpvN"/>
</dbReference>
<evidence type="ECO:0000313" key="12">
    <source>
        <dbReference type="Proteomes" id="UP000266389"/>
    </source>
</evidence>
<dbReference type="Gene3D" id="3.40.50.300">
    <property type="entry name" value="P-loop containing nucleotide triphosphate hydrolases"/>
    <property type="match status" value="1"/>
</dbReference>
<dbReference type="InterPro" id="IPR003593">
    <property type="entry name" value="AAA+_ATPase"/>
</dbReference>
<sequence>MNDISAVIEASPLPDFVETKYVKDLTYRALTYIEAGFPIHLRGASGTGKTTLAMHIASKIGRPIVMIHGDAEYKTSDLVGGEFGYHSRRVVDRFQSRVLKVEEDFAKRWVDSRLTVACKYGFTLLYDEFTRSRPEANNVLLSVLQEKILDIPAGRTGEDGYLKVHPNFVGIFTSNPEEYAGVHKVADALRDRMITIDLGYPDFETEVAIVVAKSKIPPQDAEEIVNLVRALRESGRCEFAPTVRASIMIAKTLAVQRTKIYQPPDFFMSVCQDVLVSETSRVGSKTNQEEIRALVKRLVERTRLYLESSLSSKVGLGRNAETNLHVLRSEKLAK</sequence>
<keyword evidence="3" id="KW-0963">Cytoplasm</keyword>
<dbReference type="InterPro" id="IPR027417">
    <property type="entry name" value="P-loop_NTPase"/>
</dbReference>
<dbReference type="EMBL" id="PHFL01000077">
    <property type="protein sequence ID" value="RFM22753.1"/>
    <property type="molecule type" value="Genomic_DNA"/>
</dbReference>
<dbReference type="GO" id="GO:0031411">
    <property type="term" value="C:gas vesicle"/>
    <property type="evidence" value="ECO:0007669"/>
    <property type="project" value="UniProtKB-SubCell"/>
</dbReference>
<evidence type="ECO:0000256" key="6">
    <source>
        <dbReference type="ARBA" id="ARBA00022840"/>
    </source>
</evidence>
<dbReference type="InterPro" id="IPR013462">
    <property type="entry name" value="Gas-vesicle_GvpN"/>
</dbReference>
<evidence type="ECO:0000256" key="4">
    <source>
        <dbReference type="ARBA" id="ARBA00022741"/>
    </source>
</evidence>
<accession>A0A395LVI1</accession>
<dbReference type="PANTHER" id="PTHR42759">
    <property type="entry name" value="MOXR FAMILY PROTEIN"/>
    <property type="match status" value="1"/>
</dbReference>
<dbReference type="SMART" id="SM00382">
    <property type="entry name" value="AAA"/>
    <property type="match status" value="1"/>
</dbReference>
<comment type="similarity">
    <text evidence="2">Belongs to the CbbQ/NirQ/NorQ/GpvN family.</text>
</comment>
<dbReference type="PANTHER" id="PTHR42759:SF1">
    <property type="entry name" value="MAGNESIUM-CHELATASE SUBUNIT CHLD"/>
    <property type="match status" value="1"/>
</dbReference>
<dbReference type="AlphaFoldDB" id="A0A395LVI1"/>
<dbReference type="GO" id="GO:0005524">
    <property type="term" value="F:ATP binding"/>
    <property type="evidence" value="ECO:0007669"/>
    <property type="project" value="UniProtKB-KW"/>
</dbReference>
<evidence type="ECO:0000256" key="7">
    <source>
        <dbReference type="ARBA" id="ARBA00022987"/>
    </source>
</evidence>
<dbReference type="Proteomes" id="UP000266389">
    <property type="component" value="Unassembled WGS sequence"/>
</dbReference>
<evidence type="ECO:0000256" key="5">
    <source>
        <dbReference type="ARBA" id="ARBA00022801"/>
    </source>
</evidence>
<comment type="subcellular location">
    <subcellularLocation>
        <location evidence="1">Cytoplasm</location>
    </subcellularLocation>
    <subcellularLocation>
        <location evidence="8">Gas vesicle</location>
    </subcellularLocation>
</comment>
<organism evidence="11 12">
    <name type="scientific">Candidatus Thermochlorobacter aerophilus</name>
    <dbReference type="NCBI Taxonomy" id="1868324"/>
    <lineage>
        <taxon>Bacteria</taxon>
        <taxon>Pseudomonadati</taxon>
        <taxon>Chlorobiota</taxon>
        <taxon>Chlorobiia</taxon>
        <taxon>Chlorobiales</taxon>
        <taxon>Candidatus Thermochlorobacteriaceae</taxon>
        <taxon>Candidatus Thermochlorobacter</taxon>
    </lineage>
</organism>
<feature type="domain" description="AAA+ ATPase" evidence="10">
    <location>
        <begin position="35"/>
        <end position="204"/>
    </location>
</feature>
<dbReference type="InterPro" id="IPR011704">
    <property type="entry name" value="ATPase_dyneun-rel_AAA"/>
</dbReference>
<dbReference type="GO" id="GO:0005737">
    <property type="term" value="C:cytoplasm"/>
    <property type="evidence" value="ECO:0007669"/>
    <property type="project" value="UniProtKB-SubCell"/>
</dbReference>
<dbReference type="NCBIfam" id="TIGR02640">
    <property type="entry name" value="gas_vesic_GvpN"/>
    <property type="match status" value="1"/>
</dbReference>
<gene>
    <name evidence="11" type="primary">gvpN</name>
    <name evidence="11" type="ORF">D0433_14475</name>
</gene>
<name>A0A395LVI1_9BACT</name>
<evidence type="ECO:0000256" key="8">
    <source>
        <dbReference type="ARBA" id="ARBA00035108"/>
    </source>
</evidence>
<evidence type="ECO:0000256" key="3">
    <source>
        <dbReference type="ARBA" id="ARBA00022490"/>
    </source>
</evidence>
<comment type="catalytic activity">
    <reaction evidence="9">
        <text>ATP + H2O = ADP + phosphate + H(+)</text>
        <dbReference type="Rhea" id="RHEA:13065"/>
        <dbReference type="ChEBI" id="CHEBI:15377"/>
        <dbReference type="ChEBI" id="CHEBI:15378"/>
        <dbReference type="ChEBI" id="CHEBI:30616"/>
        <dbReference type="ChEBI" id="CHEBI:43474"/>
        <dbReference type="ChEBI" id="CHEBI:456216"/>
    </reaction>
</comment>
<comment type="caution">
    <text evidence="11">The sequence shown here is derived from an EMBL/GenBank/DDBJ whole genome shotgun (WGS) entry which is preliminary data.</text>
</comment>
<evidence type="ECO:0000256" key="1">
    <source>
        <dbReference type="ARBA" id="ARBA00004496"/>
    </source>
</evidence>
<protein>
    <submittedName>
        <fullName evidence="11">Gas vesicle protein GvpN</fullName>
    </submittedName>
</protein>
<evidence type="ECO:0000313" key="11">
    <source>
        <dbReference type="EMBL" id="RFM22753.1"/>
    </source>
</evidence>
<keyword evidence="5" id="KW-0378">Hydrolase</keyword>
<keyword evidence="7" id="KW-0304">Gas vesicle</keyword>
<proteinExistence type="inferred from homology"/>